<evidence type="ECO:0000256" key="1">
    <source>
        <dbReference type="ARBA" id="ARBA00022574"/>
    </source>
</evidence>
<evidence type="ECO:0000256" key="5">
    <source>
        <dbReference type="ARBA" id="ARBA00038394"/>
    </source>
</evidence>
<dbReference type="PANTHER" id="PTHR19877">
    <property type="entry name" value="EUKARYOTIC TRANSLATION INITIATION FACTOR 3 SUBUNIT I"/>
    <property type="match status" value="1"/>
</dbReference>
<reference evidence="8 9" key="1">
    <citation type="journal article" date="2021" name="Sci. Rep.">
        <title>The genome of the diatom Chaetoceros tenuissimus carries an ancient integrated fragment of an extant virus.</title>
        <authorList>
            <person name="Hongo Y."/>
            <person name="Kimura K."/>
            <person name="Takaki Y."/>
            <person name="Yoshida Y."/>
            <person name="Baba S."/>
            <person name="Kobayashi G."/>
            <person name="Nagasaki K."/>
            <person name="Hano T."/>
            <person name="Tomaru Y."/>
        </authorList>
    </citation>
    <scope>NUCLEOTIDE SEQUENCE [LARGE SCALE GENOMIC DNA]</scope>
    <source>
        <strain evidence="8 9">NIES-3715</strain>
    </source>
</reference>
<dbReference type="InterPro" id="IPR001680">
    <property type="entry name" value="WD40_rpt"/>
</dbReference>
<name>A0AAD3CKY5_9STRA</name>
<gene>
    <name evidence="8" type="ORF">CTEN210_03138</name>
</gene>
<evidence type="ECO:0000256" key="3">
    <source>
        <dbReference type="ARBA" id="ARBA00022737"/>
    </source>
</evidence>
<feature type="repeat" description="WD" evidence="7">
    <location>
        <begin position="62"/>
        <end position="103"/>
    </location>
</feature>
<dbReference type="PROSITE" id="PS50082">
    <property type="entry name" value="WD_REPEATS_2"/>
    <property type="match status" value="3"/>
</dbReference>
<dbReference type="InterPro" id="IPR020472">
    <property type="entry name" value="WD40_PAC1"/>
</dbReference>
<dbReference type="Gene3D" id="2.130.10.10">
    <property type="entry name" value="YVTN repeat-like/Quinoprotein amine dehydrogenase"/>
    <property type="match status" value="1"/>
</dbReference>
<feature type="repeat" description="WD" evidence="7">
    <location>
        <begin position="295"/>
        <end position="334"/>
    </location>
</feature>
<dbReference type="EMBL" id="BLLK01000022">
    <property type="protein sequence ID" value="GFH46664.1"/>
    <property type="molecule type" value="Genomic_DNA"/>
</dbReference>
<protein>
    <recommendedName>
        <fullName evidence="6">Serine-threonine kinase receptor-associated protein</fullName>
    </recommendedName>
</protein>
<evidence type="ECO:0000256" key="6">
    <source>
        <dbReference type="ARBA" id="ARBA00040390"/>
    </source>
</evidence>
<comment type="similarity">
    <text evidence="5">Belongs to the WD repeat STRAP family.</text>
</comment>
<evidence type="ECO:0000256" key="7">
    <source>
        <dbReference type="PROSITE-ProRule" id="PRU00221"/>
    </source>
</evidence>
<dbReference type="PRINTS" id="PR00320">
    <property type="entry name" value="GPROTEINBRPT"/>
</dbReference>
<organism evidence="8 9">
    <name type="scientific">Chaetoceros tenuissimus</name>
    <dbReference type="NCBI Taxonomy" id="426638"/>
    <lineage>
        <taxon>Eukaryota</taxon>
        <taxon>Sar</taxon>
        <taxon>Stramenopiles</taxon>
        <taxon>Ochrophyta</taxon>
        <taxon>Bacillariophyta</taxon>
        <taxon>Coscinodiscophyceae</taxon>
        <taxon>Chaetocerotophycidae</taxon>
        <taxon>Chaetocerotales</taxon>
        <taxon>Chaetocerotaceae</taxon>
        <taxon>Chaetoceros</taxon>
    </lineage>
</organism>
<dbReference type="PANTHER" id="PTHR19877:SF13">
    <property type="entry name" value="SERINE-THREONINE KINASE RECEPTOR-ASSOCIATED PROTEIN"/>
    <property type="match status" value="1"/>
</dbReference>
<sequence>MATASTTPRQIPIVCPGHTRPLAEVSFLCPPDEPNRTLLVSACHDKQPMIRDAASGDWIGTWSGHKGAVWSTKLDPMGYLAATASGDFSVKVWDAITGKDLMTFAHKHIVKTVDFSLDSKYLASGGHEGILRVFELEKGQKAEEPGNVKEMKQAQDKVNITKCIWLDNDLLLAAASDGKIRCWNVGSESNVCTLEVEAEVRDMEVTHLTKDGESQIILTIAAGTSVSFFKLVISGEGKDKKLEGSLLHCHKMPIHFREEGGATLHPSSGKKFVAGGSDLWVRVFDFETGEELECHRGHHGPIRCLRYAPDGKTYATGSEDGTIRLWKTDPKEES</sequence>
<feature type="repeat" description="WD" evidence="7">
    <location>
        <begin position="103"/>
        <end position="144"/>
    </location>
</feature>
<keyword evidence="4" id="KW-0508">mRNA splicing</keyword>
<dbReference type="GO" id="GO:0000387">
    <property type="term" value="P:spliceosomal snRNP assembly"/>
    <property type="evidence" value="ECO:0007669"/>
    <property type="project" value="TreeGrafter"/>
</dbReference>
<keyword evidence="3" id="KW-0677">Repeat</keyword>
<dbReference type="PROSITE" id="PS50294">
    <property type="entry name" value="WD_REPEATS_REGION"/>
    <property type="match status" value="2"/>
</dbReference>
<keyword evidence="9" id="KW-1185">Reference proteome</keyword>
<evidence type="ECO:0000256" key="4">
    <source>
        <dbReference type="ARBA" id="ARBA00023187"/>
    </source>
</evidence>
<evidence type="ECO:0000313" key="9">
    <source>
        <dbReference type="Proteomes" id="UP001054902"/>
    </source>
</evidence>
<accession>A0AAD3CKY5</accession>
<dbReference type="InterPro" id="IPR015943">
    <property type="entry name" value="WD40/YVTN_repeat-like_dom_sf"/>
</dbReference>
<proteinExistence type="inferred from homology"/>
<evidence type="ECO:0000313" key="8">
    <source>
        <dbReference type="EMBL" id="GFH46664.1"/>
    </source>
</evidence>
<keyword evidence="2" id="KW-0507">mRNA processing</keyword>
<dbReference type="GO" id="GO:0032797">
    <property type="term" value="C:SMN complex"/>
    <property type="evidence" value="ECO:0007669"/>
    <property type="project" value="TreeGrafter"/>
</dbReference>
<evidence type="ECO:0000256" key="2">
    <source>
        <dbReference type="ARBA" id="ARBA00022664"/>
    </source>
</evidence>
<dbReference type="Pfam" id="PF00400">
    <property type="entry name" value="WD40"/>
    <property type="match status" value="4"/>
</dbReference>
<dbReference type="SUPFAM" id="SSF50978">
    <property type="entry name" value="WD40 repeat-like"/>
    <property type="match status" value="1"/>
</dbReference>
<dbReference type="Proteomes" id="UP001054902">
    <property type="component" value="Unassembled WGS sequence"/>
</dbReference>
<keyword evidence="1 7" id="KW-0853">WD repeat</keyword>
<dbReference type="InterPro" id="IPR036322">
    <property type="entry name" value="WD40_repeat_dom_sf"/>
</dbReference>
<comment type="caution">
    <text evidence="8">The sequence shown here is derived from an EMBL/GenBank/DDBJ whole genome shotgun (WGS) entry which is preliminary data.</text>
</comment>
<dbReference type="SMART" id="SM00320">
    <property type="entry name" value="WD40"/>
    <property type="match status" value="5"/>
</dbReference>
<dbReference type="GO" id="GO:0003723">
    <property type="term" value="F:RNA binding"/>
    <property type="evidence" value="ECO:0007669"/>
    <property type="project" value="TreeGrafter"/>
</dbReference>
<dbReference type="AlphaFoldDB" id="A0AAD3CKY5"/>